<evidence type="ECO:0000256" key="7">
    <source>
        <dbReference type="ARBA" id="ARBA00022729"/>
    </source>
</evidence>
<dbReference type="InterPro" id="IPR004852">
    <property type="entry name" value="Di-haem_cyt_c_peroxidsae"/>
</dbReference>
<sequence length="669" mass="75215">MKHLNKTSLIISFSFLLLSTNVLSFDGAAGPQTILPAPGYGELDFEAPSAGSYKLPVLGYAKNAKVIDTNNETVSYHEMFRGRYTLLNFMYTRCDDLNGCPLTHVVFSRIKELAKQDPTVAQNLQMLSMSFDPTYDTPEHLKKLESGLHDQHMDMDHSSGHEGHDMQHGDHQMHHEPETDTVDWKYLTTHSEEELFPILDDYGQSVIPKSDDASDDDGNFSHILRVFLIDPDLKIRNIYSVSFLHPDIIINDLKTLMMEYGVDESNAENQHLQNIRIGAGDSKAGYESKNYITNSLSIQNRQGKETDLLKFVENPPLGLPEVPVPADNPLTEAKIKLGKKLFFDRRLSLNNTISCAICHVPEQGFTNHEILTAVGFEGRSVKRNAPTIYNTAYFKKLFHDGRETSLEHQAWQPMLARNEMANPSFGVVIEKLRNLEDYVGLFEAAFDGQQASFETIPKAIASYERTLNSANSPFDRWYYGKEKDAMPPSAIRGFDLFAGKAQCIACHSVTEKHALFTDNSLHNTGIGWERAMKKDPETQRVQVAPGRYLDVKNDIIKSVGSKKEGDLGHYEVTQDPADRWKYRTPSLRNVALTAPYMHDGSMPNLESVVEFYNNGGIENETQSPLINPLNLTKNEMDDLVEFLKALNGDNVTEIISDSFATPIGDHSNN</sequence>
<dbReference type="GO" id="GO:0004130">
    <property type="term" value="F:cytochrome-c peroxidase activity"/>
    <property type="evidence" value="ECO:0007669"/>
    <property type="project" value="TreeGrafter"/>
</dbReference>
<evidence type="ECO:0000256" key="8">
    <source>
        <dbReference type="ARBA" id="ARBA00022764"/>
    </source>
</evidence>
<dbReference type="Gene3D" id="3.40.30.10">
    <property type="entry name" value="Glutaredoxin"/>
    <property type="match status" value="1"/>
</dbReference>
<keyword evidence="8" id="KW-0574">Periplasm</keyword>
<dbReference type="PANTHER" id="PTHR30600:SF10">
    <property type="entry name" value="BLL6722 PROTEIN"/>
    <property type="match status" value="1"/>
</dbReference>
<comment type="subcellular location">
    <subcellularLocation>
        <location evidence="1">Periplasm</location>
    </subcellularLocation>
</comment>
<evidence type="ECO:0000256" key="11">
    <source>
        <dbReference type="ARBA" id="ARBA00023004"/>
    </source>
</evidence>
<gene>
    <name evidence="20" type="ORF">MDMS009_908</name>
</gene>
<evidence type="ECO:0000256" key="2">
    <source>
        <dbReference type="ARBA" id="ARBA00004856"/>
    </source>
</evidence>
<dbReference type="Pfam" id="PF03150">
    <property type="entry name" value="CCP_MauG"/>
    <property type="match status" value="1"/>
</dbReference>
<feature type="signal peptide" evidence="18">
    <location>
        <begin position="1"/>
        <end position="24"/>
    </location>
</feature>
<feature type="binding site" evidence="14">
    <location>
        <position position="100"/>
    </location>
    <ligand>
        <name>Cu cation</name>
        <dbReference type="ChEBI" id="CHEBI:23378"/>
    </ligand>
</feature>
<dbReference type="Pfam" id="PF02630">
    <property type="entry name" value="SCO1-SenC"/>
    <property type="match status" value="1"/>
</dbReference>
<dbReference type="SUPFAM" id="SSF46626">
    <property type="entry name" value="Cytochrome c"/>
    <property type="match status" value="2"/>
</dbReference>
<reference evidence="20 21" key="1">
    <citation type="journal article" date="2011" name="J. Bacteriol.">
        <title>Draft genome sequence of the chemolithoheterotrophic, halophilic methylotroph Methylophaga thiooxydans DMS010.</title>
        <authorList>
            <person name="Boden R."/>
            <person name="Ferriera S."/>
            <person name="Johnson J."/>
            <person name="Kelly D.P."/>
            <person name="Murrell J.C."/>
            <person name="Schafer H."/>
        </authorList>
    </citation>
    <scope>NUCLEOTIDE SEQUENCE [LARGE SCALE GENOMIC DNA]</scope>
    <source>
        <strain evidence="20 21">DMS010</strain>
    </source>
</reference>
<evidence type="ECO:0000256" key="1">
    <source>
        <dbReference type="ARBA" id="ARBA00004418"/>
    </source>
</evidence>
<dbReference type="InterPro" id="IPR003782">
    <property type="entry name" value="SCO1/SenC"/>
</dbReference>
<dbReference type="PANTHER" id="PTHR30600">
    <property type="entry name" value="CYTOCHROME C PEROXIDASE-RELATED"/>
    <property type="match status" value="1"/>
</dbReference>
<dbReference type="InterPro" id="IPR051395">
    <property type="entry name" value="Cytochrome_c_Peroxidase/MauG"/>
</dbReference>
<evidence type="ECO:0000313" key="21">
    <source>
        <dbReference type="Proteomes" id="UP000004679"/>
    </source>
</evidence>
<evidence type="ECO:0000256" key="18">
    <source>
        <dbReference type="SAM" id="SignalP"/>
    </source>
</evidence>
<dbReference type="GO" id="GO:0009055">
    <property type="term" value="F:electron transfer activity"/>
    <property type="evidence" value="ECO:0007669"/>
    <property type="project" value="InterPro"/>
</dbReference>
<evidence type="ECO:0000313" key="20">
    <source>
        <dbReference type="EMBL" id="EEF80583.1"/>
    </source>
</evidence>
<dbReference type="Proteomes" id="UP000004679">
    <property type="component" value="Unassembled WGS sequence"/>
</dbReference>
<keyword evidence="7 18" id="KW-0732">Signal</keyword>
<dbReference type="FunFam" id="1.10.760.10:FF:000019">
    <property type="entry name" value="Di-heme cytochrome C peroxidase"/>
    <property type="match status" value="1"/>
</dbReference>
<evidence type="ECO:0000256" key="15">
    <source>
        <dbReference type="PIRSR" id="PIRSR603782-2"/>
    </source>
</evidence>
<evidence type="ECO:0000256" key="3">
    <source>
        <dbReference type="ARBA" id="ARBA00010996"/>
    </source>
</evidence>
<dbReference type="RefSeq" id="WP_008290644.1">
    <property type="nucleotide sequence ID" value="NZ_GG657892.1"/>
</dbReference>
<keyword evidence="21" id="KW-1185">Reference proteome</keyword>
<dbReference type="GO" id="GO:0042597">
    <property type="term" value="C:periplasmic space"/>
    <property type="evidence" value="ECO:0007669"/>
    <property type="project" value="UniProtKB-SubCell"/>
</dbReference>
<evidence type="ECO:0000256" key="5">
    <source>
        <dbReference type="ARBA" id="ARBA00022617"/>
    </source>
</evidence>
<evidence type="ECO:0000256" key="6">
    <source>
        <dbReference type="ARBA" id="ARBA00022723"/>
    </source>
</evidence>
<proteinExistence type="inferred from homology"/>
<evidence type="ECO:0000259" key="19">
    <source>
        <dbReference type="PROSITE" id="PS51007"/>
    </source>
</evidence>
<comment type="similarity">
    <text evidence="3">Belongs to the SCO1/2 family.</text>
</comment>
<feature type="domain" description="Cytochrome c" evidence="19">
    <location>
        <begin position="488"/>
        <end position="647"/>
    </location>
</feature>
<keyword evidence="15" id="KW-1015">Disulfide bond</keyword>
<evidence type="ECO:0000256" key="14">
    <source>
        <dbReference type="PIRSR" id="PIRSR603782-1"/>
    </source>
</evidence>
<protein>
    <recommendedName>
        <fullName evidence="13">Methylamine utilization protein MauG</fullName>
    </recommendedName>
</protein>
<comment type="pathway">
    <text evidence="2">One-carbon metabolism; methylamine degradation.</text>
</comment>
<accession>C0N433</accession>
<evidence type="ECO:0000256" key="17">
    <source>
        <dbReference type="SAM" id="MobiDB-lite"/>
    </source>
</evidence>
<keyword evidence="10" id="KW-0560">Oxidoreductase</keyword>
<keyword evidence="5 16" id="KW-0349">Heme</keyword>
<dbReference type="HOGENOM" id="CLU_410389_0_0_6"/>
<dbReference type="InterPro" id="IPR009056">
    <property type="entry name" value="Cyt_c-like_dom"/>
</dbReference>
<evidence type="ECO:0000256" key="13">
    <source>
        <dbReference type="ARBA" id="ARBA00073576"/>
    </source>
</evidence>
<keyword evidence="9" id="KW-0249">Electron transport</keyword>
<dbReference type="AlphaFoldDB" id="C0N433"/>
<evidence type="ECO:0000256" key="9">
    <source>
        <dbReference type="ARBA" id="ARBA00022982"/>
    </source>
</evidence>
<dbReference type="CDD" id="cd02968">
    <property type="entry name" value="SCO"/>
    <property type="match status" value="1"/>
</dbReference>
<evidence type="ECO:0000256" key="4">
    <source>
        <dbReference type="ARBA" id="ARBA00022448"/>
    </source>
</evidence>
<keyword evidence="4" id="KW-0813">Transport</keyword>
<feature type="disulfide bond" description="Redox-active" evidence="15">
    <location>
        <begin position="94"/>
        <end position="100"/>
    </location>
</feature>
<evidence type="ECO:0000256" key="10">
    <source>
        <dbReference type="ARBA" id="ARBA00023002"/>
    </source>
</evidence>
<keyword evidence="11 16" id="KW-0408">Iron</keyword>
<feature type="region of interest" description="Disordered" evidence="17">
    <location>
        <begin position="152"/>
        <end position="177"/>
    </location>
</feature>
<dbReference type="InterPro" id="IPR036249">
    <property type="entry name" value="Thioredoxin-like_sf"/>
</dbReference>
<keyword evidence="20" id="KW-0575">Peroxidase</keyword>
<organism evidence="20 21">
    <name type="scientific">Methylophaga thiooxydans DMS010</name>
    <dbReference type="NCBI Taxonomy" id="637616"/>
    <lineage>
        <taxon>Bacteria</taxon>
        <taxon>Pseudomonadati</taxon>
        <taxon>Pseudomonadota</taxon>
        <taxon>Gammaproteobacteria</taxon>
        <taxon>Thiotrichales</taxon>
        <taxon>Piscirickettsiaceae</taxon>
        <taxon>Methylophaga</taxon>
    </lineage>
</organism>
<dbReference type="Gene3D" id="1.10.760.10">
    <property type="entry name" value="Cytochrome c-like domain"/>
    <property type="match status" value="2"/>
</dbReference>
<keyword evidence="14" id="KW-0186">Copper</keyword>
<dbReference type="OrthoDB" id="9805202at2"/>
<comment type="function">
    <text evidence="12">Involved in methylamine metabolism. Essential for the maturation of the beta subunit of MADH, presumably via a step in the biosynthesis of tryptophan tryptophylquinone (TTQ), the cofactor of MADH.</text>
</comment>
<dbReference type="PROSITE" id="PS51007">
    <property type="entry name" value="CYTC"/>
    <property type="match status" value="2"/>
</dbReference>
<name>C0N433_9GAMM</name>
<evidence type="ECO:0000256" key="12">
    <source>
        <dbReference type="ARBA" id="ARBA00058991"/>
    </source>
</evidence>
<dbReference type="InterPro" id="IPR036909">
    <property type="entry name" value="Cyt_c-like_dom_sf"/>
</dbReference>
<dbReference type="GO" id="GO:0046872">
    <property type="term" value="F:metal ion binding"/>
    <property type="evidence" value="ECO:0007669"/>
    <property type="project" value="UniProtKB-KW"/>
</dbReference>
<keyword evidence="6 14" id="KW-0479">Metal-binding</keyword>
<evidence type="ECO:0000256" key="16">
    <source>
        <dbReference type="PROSITE-ProRule" id="PRU00433"/>
    </source>
</evidence>
<dbReference type="EMBL" id="GG657892">
    <property type="protein sequence ID" value="EEF80583.1"/>
    <property type="molecule type" value="Genomic_DNA"/>
</dbReference>
<feature type="chain" id="PRO_5002899549" description="Methylamine utilization protein MauG" evidence="18">
    <location>
        <begin position="25"/>
        <end position="669"/>
    </location>
</feature>
<dbReference type="SUPFAM" id="SSF52833">
    <property type="entry name" value="Thioredoxin-like"/>
    <property type="match status" value="1"/>
</dbReference>
<feature type="domain" description="Cytochrome c" evidence="19">
    <location>
        <begin position="333"/>
        <end position="443"/>
    </location>
</feature>
<feature type="binding site" evidence="14">
    <location>
        <position position="94"/>
    </location>
    <ligand>
        <name>Cu cation</name>
        <dbReference type="ChEBI" id="CHEBI:23378"/>
    </ligand>
</feature>
<dbReference type="GO" id="GO:0020037">
    <property type="term" value="F:heme binding"/>
    <property type="evidence" value="ECO:0007669"/>
    <property type="project" value="InterPro"/>
</dbReference>